<sequence>MCECCDGSHRSSNGKLSKISGASLFRIDMHTHVMPPTLPDLSSFSAADSPRPWLQLKPNKENPEETDMYVGGSFFRTVQPNCIHKENRLAEMDEAGVDVQVLSTIPILFFYDEAPEPVTILVRCLNDHISSLCKENPRRFVGLATVPLQDVNASVEELTRAKLELGLKGVEIGTTIADKSLDDPSLDPFWRACEALDLPVFIHPLGYSLQKENPGRWEKHWASWLVGMPSETALAILSLTCSGTLNRFPNLKLCLAHAGGSFPTLLGRIQHGYNCRPDLVAIYAGGISPAQHLASGNNIWIDSLVHDPDLLEYLCKKIPKNRILMGSDYPFPLGEVPVAGQMLAEADELEGFLSWDDRAMILAGNAIQFFGLEREFGKLFSIRLEEFRNEHGQYGKAMMEISPPGTESPGSSASSTY</sequence>
<dbReference type="GO" id="GO:0046872">
    <property type="term" value="F:metal ion binding"/>
    <property type="evidence" value="ECO:0007669"/>
    <property type="project" value="UniProtKB-KW"/>
</dbReference>
<dbReference type="Gene3D" id="3.20.20.140">
    <property type="entry name" value="Metal-dependent hydrolases"/>
    <property type="match status" value="1"/>
</dbReference>
<evidence type="ECO:0000256" key="8">
    <source>
        <dbReference type="ARBA" id="ARBA00022833"/>
    </source>
</evidence>
<comment type="pathway">
    <text evidence="1">Secondary metabolite metabolism; quinolate metabolism.</text>
</comment>
<reference evidence="14 15" key="1">
    <citation type="submission" date="2016-05" db="EMBL/GenBank/DDBJ databases">
        <title>A degradative enzymes factory behind the ericoid mycorrhizal symbiosis.</title>
        <authorList>
            <consortium name="DOE Joint Genome Institute"/>
            <person name="Martino E."/>
            <person name="Morin E."/>
            <person name="Grelet G."/>
            <person name="Kuo A."/>
            <person name="Kohler A."/>
            <person name="Daghino S."/>
            <person name="Barry K."/>
            <person name="Choi C."/>
            <person name="Cichocki N."/>
            <person name="Clum A."/>
            <person name="Copeland A."/>
            <person name="Hainaut M."/>
            <person name="Haridas S."/>
            <person name="Labutti K."/>
            <person name="Lindquist E."/>
            <person name="Lipzen A."/>
            <person name="Khouja H.-R."/>
            <person name="Murat C."/>
            <person name="Ohm R."/>
            <person name="Olson A."/>
            <person name="Spatafora J."/>
            <person name="Veneault-Fourrey C."/>
            <person name="Henrissat B."/>
            <person name="Grigoriev I."/>
            <person name="Martin F."/>
            <person name="Perotto S."/>
        </authorList>
    </citation>
    <scope>NUCLEOTIDE SEQUENCE [LARGE SCALE GENOMIC DNA]</scope>
    <source>
        <strain evidence="14 15">UAMH 7357</strain>
    </source>
</reference>
<evidence type="ECO:0000256" key="3">
    <source>
        <dbReference type="ARBA" id="ARBA00011245"/>
    </source>
</evidence>
<keyword evidence="8" id="KW-0862">Zinc</keyword>
<feature type="region of interest" description="Disordered" evidence="12">
    <location>
        <begin position="398"/>
        <end position="417"/>
    </location>
</feature>
<dbReference type="GO" id="GO:0019748">
    <property type="term" value="P:secondary metabolic process"/>
    <property type="evidence" value="ECO:0007669"/>
    <property type="project" value="TreeGrafter"/>
</dbReference>
<dbReference type="SUPFAM" id="SSF51556">
    <property type="entry name" value="Metallo-dependent hydrolases"/>
    <property type="match status" value="1"/>
</dbReference>
<proteinExistence type="inferred from homology"/>
<keyword evidence="6" id="KW-0479">Metal-binding</keyword>
<dbReference type="EC" id="4.1.1.45" evidence="4"/>
<dbReference type="GO" id="GO:0005829">
    <property type="term" value="C:cytosol"/>
    <property type="evidence" value="ECO:0007669"/>
    <property type="project" value="TreeGrafter"/>
</dbReference>
<name>A0A2J6PMW1_9HELO</name>
<keyword evidence="9 11" id="KW-0456">Lyase</keyword>
<evidence type="ECO:0000313" key="14">
    <source>
        <dbReference type="EMBL" id="PMD15349.1"/>
    </source>
</evidence>
<comment type="similarity">
    <text evidence="2">Belongs to the metallo-dependent hydrolases superfamily. ACMSD family.</text>
</comment>
<evidence type="ECO:0000256" key="7">
    <source>
        <dbReference type="ARBA" id="ARBA00022793"/>
    </source>
</evidence>
<accession>A0A2J6PMW1</accession>
<evidence type="ECO:0000256" key="12">
    <source>
        <dbReference type="SAM" id="MobiDB-lite"/>
    </source>
</evidence>
<evidence type="ECO:0000256" key="10">
    <source>
        <dbReference type="ARBA" id="ARBA00031120"/>
    </source>
</evidence>
<keyword evidence="15" id="KW-1185">Reference proteome</keyword>
<evidence type="ECO:0000256" key="11">
    <source>
        <dbReference type="RuleBase" id="RU366045"/>
    </source>
</evidence>
<organism evidence="14 15">
    <name type="scientific">Hyaloscypha hepaticicola</name>
    <dbReference type="NCBI Taxonomy" id="2082293"/>
    <lineage>
        <taxon>Eukaryota</taxon>
        <taxon>Fungi</taxon>
        <taxon>Dikarya</taxon>
        <taxon>Ascomycota</taxon>
        <taxon>Pezizomycotina</taxon>
        <taxon>Leotiomycetes</taxon>
        <taxon>Helotiales</taxon>
        <taxon>Hyaloscyphaceae</taxon>
        <taxon>Hyaloscypha</taxon>
    </lineage>
</organism>
<evidence type="ECO:0000256" key="4">
    <source>
        <dbReference type="ARBA" id="ARBA00012365"/>
    </source>
</evidence>
<feature type="compositionally biased region" description="Polar residues" evidence="12">
    <location>
        <begin position="408"/>
        <end position="417"/>
    </location>
</feature>
<dbReference type="EMBL" id="KZ613514">
    <property type="protein sequence ID" value="PMD15349.1"/>
    <property type="molecule type" value="Genomic_DNA"/>
</dbReference>
<dbReference type="InterPro" id="IPR032466">
    <property type="entry name" value="Metal_Hydrolase"/>
</dbReference>
<dbReference type="Pfam" id="PF04909">
    <property type="entry name" value="Amidohydro_2"/>
    <property type="match status" value="1"/>
</dbReference>
<evidence type="ECO:0000256" key="2">
    <source>
        <dbReference type="ARBA" id="ARBA00005871"/>
    </source>
</evidence>
<evidence type="ECO:0000259" key="13">
    <source>
        <dbReference type="Pfam" id="PF04909"/>
    </source>
</evidence>
<dbReference type="OrthoDB" id="2832284at2759"/>
<evidence type="ECO:0000256" key="6">
    <source>
        <dbReference type="ARBA" id="ARBA00022723"/>
    </source>
</evidence>
<dbReference type="GO" id="GO:0016787">
    <property type="term" value="F:hydrolase activity"/>
    <property type="evidence" value="ECO:0007669"/>
    <property type="project" value="UniProtKB-KW"/>
</dbReference>
<dbReference type="PANTHER" id="PTHR21240">
    <property type="entry name" value="2-AMINO-3-CARBOXYLMUCONATE-6-SEMIALDEHYDE DECARBOXYLASE"/>
    <property type="match status" value="1"/>
</dbReference>
<gene>
    <name evidence="14" type="ORF">NA56DRAFT_582250</name>
</gene>
<evidence type="ECO:0000256" key="9">
    <source>
        <dbReference type="ARBA" id="ARBA00023239"/>
    </source>
</evidence>
<dbReference type="InterPro" id="IPR006680">
    <property type="entry name" value="Amidohydro-rel"/>
</dbReference>
<dbReference type="STRING" id="1745343.A0A2J6PMW1"/>
<protein>
    <recommendedName>
        <fullName evidence="5">2-amino-3-carboxymuconate-6-semialdehyde decarboxylase</fullName>
        <ecNumber evidence="4">4.1.1.45</ecNumber>
    </recommendedName>
    <alternativeName>
        <fullName evidence="10">Picolinate carboxylase</fullName>
    </alternativeName>
</protein>
<comment type="subunit">
    <text evidence="3">Monomer.</text>
</comment>
<evidence type="ECO:0000256" key="5">
    <source>
        <dbReference type="ARBA" id="ARBA00021214"/>
    </source>
</evidence>
<keyword evidence="14" id="KW-0378">Hydrolase</keyword>
<evidence type="ECO:0000256" key="1">
    <source>
        <dbReference type="ARBA" id="ARBA00005079"/>
    </source>
</evidence>
<dbReference type="PANTHER" id="PTHR21240:SF27">
    <property type="entry name" value="2-AMINO-3-CARBOXYMUCONATE-6-SEMIALDEHYDE DECARBOXYLASE"/>
    <property type="match status" value="1"/>
</dbReference>
<dbReference type="GO" id="GO:0001760">
    <property type="term" value="F:aminocarboxymuconate-semialdehyde decarboxylase activity"/>
    <property type="evidence" value="ECO:0007669"/>
    <property type="project" value="UniProtKB-EC"/>
</dbReference>
<dbReference type="AlphaFoldDB" id="A0A2J6PMW1"/>
<dbReference type="Proteomes" id="UP000235672">
    <property type="component" value="Unassembled WGS sequence"/>
</dbReference>
<evidence type="ECO:0000313" key="15">
    <source>
        <dbReference type="Proteomes" id="UP000235672"/>
    </source>
</evidence>
<feature type="domain" description="Amidohydrolase-related" evidence="13">
    <location>
        <begin position="27"/>
        <end position="372"/>
    </location>
</feature>
<dbReference type="InterPro" id="IPR032465">
    <property type="entry name" value="ACMSD"/>
</dbReference>
<keyword evidence="7 11" id="KW-0210">Decarboxylase</keyword>